<keyword evidence="6" id="KW-1003">Cell membrane</keyword>
<sequence>MKKALAARGLAASGERVGETDNSREDDRRLPSIKLALIGGLVLFCIIVLTSLGIWQLQRRVWKLDLINQVEQRVNAPATAAPGPDIWAGINAKDFAYRHVTTSGKFLDKPAALVQAVTARGSGFWVLSPFQSTDGFTVFINRGFVPTDKARDEWRADHLPPITITGLLRLTEPKGGFLRNNDPVGDRWYSRDVMAMAAAHNIGPVAPYFIDADANPDPNALPIGGLTVISFANNHLVYALTWFGMALLLGAASAIIGRNEWRARQRPKYRSG</sequence>
<dbReference type="Proteomes" id="UP001237780">
    <property type="component" value="Unassembled WGS sequence"/>
</dbReference>
<feature type="compositionally biased region" description="Basic and acidic residues" evidence="7">
    <location>
        <begin position="16"/>
        <end position="25"/>
    </location>
</feature>
<dbReference type="PANTHER" id="PTHR23427">
    <property type="entry name" value="SURFEIT LOCUS PROTEIN"/>
    <property type="match status" value="1"/>
</dbReference>
<proteinExistence type="inferred from homology"/>
<dbReference type="RefSeq" id="WP_307277351.1">
    <property type="nucleotide sequence ID" value="NZ_JAUSZT010000002.1"/>
</dbReference>
<feature type="transmembrane region" description="Helical" evidence="6">
    <location>
        <begin position="236"/>
        <end position="256"/>
    </location>
</feature>
<keyword evidence="9" id="KW-1185">Reference proteome</keyword>
<protein>
    <recommendedName>
        <fullName evidence="6">SURF1-like protein</fullName>
    </recommendedName>
</protein>
<evidence type="ECO:0000256" key="5">
    <source>
        <dbReference type="ARBA" id="ARBA00023136"/>
    </source>
</evidence>
<feature type="transmembrane region" description="Helical" evidence="6">
    <location>
        <begin position="35"/>
        <end position="55"/>
    </location>
</feature>
<feature type="region of interest" description="Disordered" evidence="7">
    <location>
        <begin position="1"/>
        <end position="25"/>
    </location>
</feature>
<evidence type="ECO:0000256" key="7">
    <source>
        <dbReference type="SAM" id="MobiDB-lite"/>
    </source>
</evidence>
<evidence type="ECO:0000256" key="4">
    <source>
        <dbReference type="ARBA" id="ARBA00022989"/>
    </source>
</evidence>
<dbReference type="EMBL" id="JAUSZT010000002">
    <property type="protein sequence ID" value="MDQ0995697.1"/>
    <property type="molecule type" value="Genomic_DNA"/>
</dbReference>
<dbReference type="PROSITE" id="PS50895">
    <property type="entry name" value="SURF1"/>
    <property type="match status" value="1"/>
</dbReference>
<keyword evidence="5 6" id="KW-0472">Membrane</keyword>
<gene>
    <name evidence="8" type="ORF">QFZ34_000874</name>
</gene>
<evidence type="ECO:0000313" key="8">
    <source>
        <dbReference type="EMBL" id="MDQ0995697.1"/>
    </source>
</evidence>
<dbReference type="Pfam" id="PF02104">
    <property type="entry name" value="SURF1"/>
    <property type="match status" value="1"/>
</dbReference>
<evidence type="ECO:0000256" key="1">
    <source>
        <dbReference type="ARBA" id="ARBA00004370"/>
    </source>
</evidence>
<evidence type="ECO:0000256" key="3">
    <source>
        <dbReference type="ARBA" id="ARBA00022692"/>
    </source>
</evidence>
<reference evidence="8 9" key="1">
    <citation type="submission" date="2023-07" db="EMBL/GenBank/DDBJ databases">
        <title>Comparative genomics of wheat-associated soil bacteria to identify genetic determinants of phenazine resistance.</title>
        <authorList>
            <person name="Mouncey N."/>
        </authorList>
    </citation>
    <scope>NUCLEOTIDE SEQUENCE [LARGE SCALE GENOMIC DNA]</scope>
    <source>
        <strain evidence="8 9">W4I11</strain>
    </source>
</reference>
<dbReference type="CDD" id="cd06662">
    <property type="entry name" value="SURF1"/>
    <property type="match status" value="1"/>
</dbReference>
<dbReference type="PANTHER" id="PTHR23427:SF2">
    <property type="entry name" value="SURFEIT LOCUS PROTEIN 1"/>
    <property type="match status" value="1"/>
</dbReference>
<comment type="subcellular location">
    <subcellularLocation>
        <location evidence="6">Cell membrane</location>
        <topology evidence="6">Multi-pass membrane protein</topology>
    </subcellularLocation>
    <subcellularLocation>
        <location evidence="1">Membrane</location>
    </subcellularLocation>
</comment>
<keyword evidence="3 6" id="KW-0812">Transmembrane</keyword>
<dbReference type="InterPro" id="IPR045214">
    <property type="entry name" value="Surf1/Surf4"/>
</dbReference>
<comment type="similarity">
    <text evidence="2 6">Belongs to the SURF1 family.</text>
</comment>
<organism evidence="8 9">
    <name type="scientific">Phyllobacterium ifriqiyense</name>
    <dbReference type="NCBI Taxonomy" id="314238"/>
    <lineage>
        <taxon>Bacteria</taxon>
        <taxon>Pseudomonadati</taxon>
        <taxon>Pseudomonadota</taxon>
        <taxon>Alphaproteobacteria</taxon>
        <taxon>Hyphomicrobiales</taxon>
        <taxon>Phyllobacteriaceae</taxon>
        <taxon>Phyllobacterium</taxon>
    </lineage>
</organism>
<evidence type="ECO:0000256" key="6">
    <source>
        <dbReference type="RuleBase" id="RU363076"/>
    </source>
</evidence>
<accession>A0ABU0S4M2</accession>
<dbReference type="InterPro" id="IPR002994">
    <property type="entry name" value="Surf1/Shy1"/>
</dbReference>
<evidence type="ECO:0000256" key="2">
    <source>
        <dbReference type="ARBA" id="ARBA00007165"/>
    </source>
</evidence>
<comment type="caution">
    <text evidence="8">The sequence shown here is derived from an EMBL/GenBank/DDBJ whole genome shotgun (WGS) entry which is preliminary data.</text>
</comment>
<evidence type="ECO:0000313" key="9">
    <source>
        <dbReference type="Proteomes" id="UP001237780"/>
    </source>
</evidence>
<keyword evidence="4 6" id="KW-1133">Transmembrane helix</keyword>
<name>A0ABU0S4M2_9HYPH</name>